<protein>
    <recommendedName>
        <fullName evidence="9">Pyroglutamyl-peptidase I</fullName>
        <ecNumber evidence="9">3.4.19.3</ecNumber>
    </recommendedName>
</protein>
<evidence type="ECO:0000256" key="9">
    <source>
        <dbReference type="PROSITE-ProRule" id="PRU10076"/>
    </source>
</evidence>
<keyword evidence="7 10" id="KW-0378">Hydrolase</keyword>
<sequence length="205" mass="22894">MKKMIVTGFEPFLDHDANPSELIVSALDEKVINGLQVKSVVLPVSFQRATEKMKTLIKEENPAAIVMLGLAGKRTAISLERVAINVMDGPEDNDGVVMNDQRINEKGPAAYFSTLPLREIETAVKEYDPHVYVSNTAGTYVCNALMYETLHELKHWDKRVPSGFIHIPFTKELKEENPLTQENLHHAVTVLLDRLSLSIQASVSK</sequence>
<dbReference type="RefSeq" id="WP_134258675.1">
    <property type="nucleotide sequence ID" value="NZ_LDIM01000012.1"/>
</dbReference>
<dbReference type="PANTHER" id="PTHR23402">
    <property type="entry name" value="PROTEASE FAMILY C15 PYROGLUTAMYL-PEPTIDASE I-RELATED"/>
    <property type="match status" value="1"/>
</dbReference>
<evidence type="ECO:0000256" key="4">
    <source>
        <dbReference type="ARBA" id="ARBA00006641"/>
    </source>
</evidence>
<dbReference type="Proteomes" id="UP000298210">
    <property type="component" value="Unassembled WGS sequence"/>
</dbReference>
<evidence type="ECO:0000256" key="8">
    <source>
        <dbReference type="ARBA" id="ARBA00022807"/>
    </source>
</evidence>
<proteinExistence type="inferred from homology"/>
<evidence type="ECO:0000256" key="5">
    <source>
        <dbReference type="ARBA" id="ARBA00022490"/>
    </source>
</evidence>
<organism evidence="10 11">
    <name type="scientific">Shouchella lehensis</name>
    <dbReference type="NCBI Taxonomy" id="300825"/>
    <lineage>
        <taxon>Bacteria</taxon>
        <taxon>Bacillati</taxon>
        <taxon>Bacillota</taxon>
        <taxon>Bacilli</taxon>
        <taxon>Bacillales</taxon>
        <taxon>Bacillaceae</taxon>
        <taxon>Shouchella</taxon>
    </lineage>
</organism>
<dbReference type="InterPro" id="IPR000816">
    <property type="entry name" value="Peptidase_C15"/>
</dbReference>
<accession>A0A4Y7WSW7</accession>
<evidence type="ECO:0000313" key="11">
    <source>
        <dbReference type="Proteomes" id="UP000298210"/>
    </source>
</evidence>
<comment type="function">
    <text evidence="2">Removes 5-oxoproline from various penultimate amino acid residues except L-proline.</text>
</comment>
<reference evidence="10 11" key="1">
    <citation type="submission" date="2019-03" db="EMBL/GenBank/DDBJ databases">
        <authorList>
            <person name="Liu G."/>
        </authorList>
    </citation>
    <scope>NUCLEOTIDE SEQUENCE [LARGE SCALE GENOMIC DNA]</scope>
    <source>
        <strain evidence="10 11">DSM 19099</strain>
    </source>
</reference>
<comment type="caution">
    <text evidence="10">The sequence shown here is derived from an EMBL/GenBank/DDBJ whole genome shotgun (WGS) entry which is preliminary data.</text>
</comment>
<keyword evidence="5" id="KW-0963">Cytoplasm</keyword>
<dbReference type="CDD" id="cd00501">
    <property type="entry name" value="Peptidase_C15"/>
    <property type="match status" value="1"/>
</dbReference>
<comment type="catalytic activity">
    <reaction evidence="1 9">
        <text>Release of an N-terminal pyroglutamyl group from a polypeptide, the second amino acid generally not being Pro.</text>
        <dbReference type="EC" id="3.4.19.3"/>
    </reaction>
</comment>
<dbReference type="SUPFAM" id="SSF53182">
    <property type="entry name" value="Pyrrolidone carboxyl peptidase (pyroglutamate aminopeptidase)"/>
    <property type="match status" value="1"/>
</dbReference>
<dbReference type="EMBL" id="SNUX01000001">
    <property type="protein sequence ID" value="TES51374.1"/>
    <property type="molecule type" value="Genomic_DNA"/>
</dbReference>
<dbReference type="PIRSF" id="PIRSF015592">
    <property type="entry name" value="Prld-crbxl_pptds"/>
    <property type="match status" value="1"/>
</dbReference>
<comment type="subcellular location">
    <subcellularLocation>
        <location evidence="3">Cytoplasm</location>
    </subcellularLocation>
</comment>
<dbReference type="Gene3D" id="3.40.630.20">
    <property type="entry name" value="Peptidase C15, pyroglutamyl peptidase I-like"/>
    <property type="match status" value="1"/>
</dbReference>
<gene>
    <name evidence="10" type="ORF">E2L03_05500</name>
</gene>
<dbReference type="AlphaFoldDB" id="A0A4Y7WSW7"/>
<dbReference type="Pfam" id="PF01470">
    <property type="entry name" value="Peptidase_C15"/>
    <property type="match status" value="1"/>
</dbReference>
<dbReference type="GO" id="GO:0016920">
    <property type="term" value="F:pyroglutamyl-peptidase activity"/>
    <property type="evidence" value="ECO:0007669"/>
    <property type="project" value="UniProtKB-EC"/>
</dbReference>
<dbReference type="InterPro" id="IPR036440">
    <property type="entry name" value="Peptidase_C15-like_sf"/>
</dbReference>
<dbReference type="InterPro" id="IPR016125">
    <property type="entry name" value="Peptidase_C15-like"/>
</dbReference>
<dbReference type="GO" id="GO:0006508">
    <property type="term" value="P:proteolysis"/>
    <property type="evidence" value="ECO:0007669"/>
    <property type="project" value="UniProtKB-KW"/>
</dbReference>
<dbReference type="PRINTS" id="PR00706">
    <property type="entry name" value="PYROGLUPTASE"/>
</dbReference>
<dbReference type="EC" id="3.4.19.3" evidence="9"/>
<evidence type="ECO:0000313" key="10">
    <source>
        <dbReference type="EMBL" id="TES51374.1"/>
    </source>
</evidence>
<evidence type="ECO:0000256" key="1">
    <source>
        <dbReference type="ARBA" id="ARBA00001770"/>
    </source>
</evidence>
<comment type="similarity">
    <text evidence="4">Belongs to the peptidase C15 family.</text>
</comment>
<evidence type="ECO:0000256" key="7">
    <source>
        <dbReference type="ARBA" id="ARBA00022801"/>
    </source>
</evidence>
<evidence type="ECO:0000256" key="2">
    <source>
        <dbReference type="ARBA" id="ARBA00002280"/>
    </source>
</evidence>
<evidence type="ECO:0000256" key="6">
    <source>
        <dbReference type="ARBA" id="ARBA00022670"/>
    </source>
</evidence>
<dbReference type="PROSITE" id="PS01333">
    <property type="entry name" value="PYRASE_GLU"/>
    <property type="match status" value="1"/>
</dbReference>
<keyword evidence="6" id="KW-0645">Protease</keyword>
<dbReference type="InterPro" id="IPR033693">
    <property type="entry name" value="PGPEP1_Glu_AS"/>
</dbReference>
<feature type="active site" evidence="9">
    <location>
        <position position="80"/>
    </location>
</feature>
<dbReference type="PANTHER" id="PTHR23402:SF1">
    <property type="entry name" value="PYROGLUTAMYL-PEPTIDASE I"/>
    <property type="match status" value="1"/>
</dbReference>
<dbReference type="GO" id="GO:0005829">
    <property type="term" value="C:cytosol"/>
    <property type="evidence" value="ECO:0007669"/>
    <property type="project" value="InterPro"/>
</dbReference>
<keyword evidence="8" id="KW-0788">Thiol protease</keyword>
<name>A0A4Y7WSW7_9BACI</name>
<dbReference type="NCBIfam" id="NF009676">
    <property type="entry name" value="PRK13197.1"/>
    <property type="match status" value="1"/>
</dbReference>
<evidence type="ECO:0000256" key="3">
    <source>
        <dbReference type="ARBA" id="ARBA00004496"/>
    </source>
</evidence>